<dbReference type="EMBL" id="OZ075117">
    <property type="protein sequence ID" value="CAL5080899.1"/>
    <property type="molecule type" value="Genomic_DNA"/>
</dbReference>
<dbReference type="PANTHER" id="PTHR33207">
    <property type="entry name" value="F-BOX DOMAIN CONTAINING PROTEIN-RELATED"/>
    <property type="match status" value="1"/>
</dbReference>
<evidence type="ECO:0000313" key="3">
    <source>
        <dbReference type="Proteomes" id="UP001497457"/>
    </source>
</evidence>
<accession>A0ABC9FRI4</accession>
<protein>
    <recommendedName>
        <fullName evidence="4">F-box domain-containing protein</fullName>
    </recommendedName>
</protein>
<feature type="region of interest" description="Disordered" evidence="1">
    <location>
        <begin position="1"/>
        <end position="25"/>
    </location>
</feature>
<proteinExistence type="predicted"/>
<reference evidence="3" key="1">
    <citation type="submission" date="2024-06" db="EMBL/GenBank/DDBJ databases">
        <authorList>
            <person name="Ryan C."/>
        </authorList>
    </citation>
    <scope>NUCLEOTIDE SEQUENCE [LARGE SCALE GENOMIC DNA]</scope>
</reference>
<dbReference type="InterPro" id="IPR036047">
    <property type="entry name" value="F-box-like_dom_sf"/>
</dbReference>
<evidence type="ECO:0000256" key="1">
    <source>
        <dbReference type="SAM" id="MobiDB-lite"/>
    </source>
</evidence>
<dbReference type="SUPFAM" id="SSF81383">
    <property type="entry name" value="F-box domain"/>
    <property type="match status" value="1"/>
</dbReference>
<evidence type="ECO:0000313" key="2">
    <source>
        <dbReference type="EMBL" id="CAL5080899.1"/>
    </source>
</evidence>
<gene>
    <name evidence="2" type="ORF">URODEC1_LOCUS108320</name>
</gene>
<sequence>MGIRGSRHRRKMTKQQDRKMEQPMTSVDDLSDDLLELVLLGLDWSVSLTRAAVTCRRWRRIVADADGAFLRRFRSLHHAPPPVGHFYYADQQAPVAPASWRQPISLDFMPSAGDRKRQVIDSRGSLLLVLYDEVCLREYAGGWRRRYNYGDPTAAPELVVCEPLTRRYEKIVLPWHCGCVMSAFLLDGDADDEAGGGTVGMDNFRVVLVLYDPDRDDDDDDMDVVESDGWYLYRSGWPYTAVFSRGGDGGIECAVGEYDMLDSVCLPNIEEVHLAGRMGGRTYWGCDDGQVVVLDEHTFELSAMAFPDHMTWGFLASNFRVVSVDDNGGAVRIVCITSSGDLEVRRYTFHGGASDESHGDIEWVVEVEKRVELAEASLLLPGRKEGYFCCLPEIITVTEEFVVLSPSEETWLFSVDLCTMELEREHERNRYNIAGYPCAPPWPPVMRACVLLRLG</sequence>
<reference evidence="2 3" key="2">
    <citation type="submission" date="2024-10" db="EMBL/GenBank/DDBJ databases">
        <authorList>
            <person name="Ryan C."/>
        </authorList>
    </citation>
    <scope>NUCLEOTIDE SEQUENCE [LARGE SCALE GENOMIC DNA]</scope>
</reference>
<dbReference type="AlphaFoldDB" id="A0ABC9FRI4"/>
<evidence type="ECO:0008006" key="4">
    <source>
        <dbReference type="Google" id="ProtNLM"/>
    </source>
</evidence>
<dbReference type="Proteomes" id="UP001497457">
    <property type="component" value="Chromosome 7b"/>
</dbReference>
<keyword evidence="3" id="KW-1185">Reference proteome</keyword>
<feature type="compositionally biased region" description="Basic residues" evidence="1">
    <location>
        <begin position="1"/>
        <end position="13"/>
    </location>
</feature>
<organism evidence="2 3">
    <name type="scientific">Urochloa decumbens</name>
    <dbReference type="NCBI Taxonomy" id="240449"/>
    <lineage>
        <taxon>Eukaryota</taxon>
        <taxon>Viridiplantae</taxon>
        <taxon>Streptophyta</taxon>
        <taxon>Embryophyta</taxon>
        <taxon>Tracheophyta</taxon>
        <taxon>Spermatophyta</taxon>
        <taxon>Magnoliopsida</taxon>
        <taxon>Liliopsida</taxon>
        <taxon>Poales</taxon>
        <taxon>Poaceae</taxon>
        <taxon>PACMAD clade</taxon>
        <taxon>Panicoideae</taxon>
        <taxon>Panicodae</taxon>
        <taxon>Paniceae</taxon>
        <taxon>Melinidinae</taxon>
        <taxon>Urochloa</taxon>
    </lineage>
</organism>
<name>A0ABC9FRI4_9POAL</name>